<proteinExistence type="predicted"/>
<dbReference type="HOGENOM" id="CLU_2394689_0_0_9"/>
<sequence length="93" mass="10520">MPPTVKGMQETHCFFFVISRAGFNDRAYQYFEKSTADRINDNCDYKSGIRGGKTSGRTVSNISPAAERICAIKIEMRYPILSMKNADRRSTNS</sequence>
<accession>C0B5Q9</accession>
<protein>
    <submittedName>
        <fullName evidence="1">Uncharacterized protein</fullName>
    </submittedName>
</protein>
<evidence type="ECO:0000313" key="1">
    <source>
        <dbReference type="EMBL" id="EEG91223.1"/>
    </source>
</evidence>
<name>C0B5Q9_9FIRM</name>
<dbReference type="Proteomes" id="UP000003793">
    <property type="component" value="Unassembled WGS sequence"/>
</dbReference>
<reference evidence="1 2" key="1">
    <citation type="submission" date="2009-02" db="EMBL/GenBank/DDBJ databases">
        <authorList>
            <person name="Fulton L."/>
            <person name="Clifton S."/>
            <person name="Fulton B."/>
            <person name="Xu J."/>
            <person name="Minx P."/>
            <person name="Pepin K.H."/>
            <person name="Johnson M."/>
            <person name="Bhonagiri V."/>
            <person name="Nash W.E."/>
            <person name="Mardis E.R."/>
            <person name="Wilson R.K."/>
        </authorList>
    </citation>
    <scope>NUCLEOTIDE SEQUENCE [LARGE SCALE GENOMIC DNA]</scope>
    <source>
        <strain evidence="1 2">ATCC 27758</strain>
    </source>
</reference>
<reference evidence="1 2" key="2">
    <citation type="submission" date="2009-03" db="EMBL/GenBank/DDBJ databases">
        <title>Draft genome sequence of Coprococcus comes (ATCC 27758).</title>
        <authorList>
            <person name="Sudarsanam P."/>
            <person name="Ley R."/>
            <person name="Guruge J."/>
            <person name="Turnbaugh P.J."/>
            <person name="Mahowald M."/>
            <person name="Liep D."/>
            <person name="Gordon J."/>
        </authorList>
    </citation>
    <scope>NUCLEOTIDE SEQUENCE [LARGE SCALE GENOMIC DNA]</scope>
    <source>
        <strain evidence="1 2">ATCC 27758</strain>
    </source>
</reference>
<gene>
    <name evidence="1" type="ORF">COPCOM_00480</name>
</gene>
<dbReference type="AlphaFoldDB" id="C0B5Q9"/>
<dbReference type="EMBL" id="ABVR01000033">
    <property type="protein sequence ID" value="EEG91223.1"/>
    <property type="molecule type" value="Genomic_DNA"/>
</dbReference>
<organism evidence="1 2">
    <name type="scientific">Coprococcus comes ATCC 27758</name>
    <dbReference type="NCBI Taxonomy" id="470146"/>
    <lineage>
        <taxon>Bacteria</taxon>
        <taxon>Bacillati</taxon>
        <taxon>Bacillota</taxon>
        <taxon>Clostridia</taxon>
        <taxon>Lachnospirales</taxon>
        <taxon>Lachnospiraceae</taxon>
        <taxon>Coprococcus</taxon>
    </lineage>
</organism>
<comment type="caution">
    <text evidence="1">The sequence shown here is derived from an EMBL/GenBank/DDBJ whole genome shotgun (WGS) entry which is preliminary data.</text>
</comment>
<evidence type="ECO:0000313" key="2">
    <source>
        <dbReference type="Proteomes" id="UP000003793"/>
    </source>
</evidence>